<dbReference type="RefSeq" id="XP_009011856.1">
    <property type="nucleotide sequence ID" value="XM_009013608.1"/>
</dbReference>
<dbReference type="OMA" id="YEYLERW"/>
<dbReference type="PANTHER" id="PTHR19134:SF559">
    <property type="entry name" value="TYROSINE-PROTEIN PHOSPHATASE DOMAIN-CONTAINING PROTEIN"/>
    <property type="match status" value="1"/>
</dbReference>
<dbReference type="InterPro" id="IPR029021">
    <property type="entry name" value="Prot-tyrosine_phosphatase-like"/>
</dbReference>
<keyword evidence="1" id="KW-1133">Transmembrane helix</keyword>
<dbReference type="PROSITE" id="PS50055">
    <property type="entry name" value="TYR_PHOSPHATASE_PTP"/>
    <property type="match status" value="1"/>
</dbReference>
<dbReference type="EMBL" id="KB095905">
    <property type="protein sequence ID" value="ESO10042.1"/>
    <property type="molecule type" value="Genomic_DNA"/>
</dbReference>
<evidence type="ECO:0008006" key="7">
    <source>
        <dbReference type="Google" id="ProtNLM"/>
    </source>
</evidence>
<gene>
    <name evidence="5" type="primary">20214793</name>
    <name evidence="4" type="ORF">HELRODRAFT_72730</name>
</gene>
<dbReference type="KEGG" id="hro:HELRODRAFT_72730"/>
<dbReference type="PROSITE" id="PS50056">
    <property type="entry name" value="TYR_PHOSPHATASE_2"/>
    <property type="match status" value="1"/>
</dbReference>
<dbReference type="SMART" id="SM00404">
    <property type="entry name" value="PTPc_motif"/>
    <property type="match status" value="1"/>
</dbReference>
<dbReference type="PANTHER" id="PTHR19134">
    <property type="entry name" value="RECEPTOR-TYPE TYROSINE-PROTEIN PHOSPHATASE"/>
    <property type="match status" value="1"/>
</dbReference>
<evidence type="ECO:0000256" key="1">
    <source>
        <dbReference type="SAM" id="Phobius"/>
    </source>
</evidence>
<dbReference type="SUPFAM" id="SSF52799">
    <property type="entry name" value="(Phosphotyrosine protein) phosphatases II"/>
    <property type="match status" value="1"/>
</dbReference>
<evidence type="ECO:0000313" key="5">
    <source>
        <dbReference type="EnsemblMetazoa" id="HelroP72730"/>
    </source>
</evidence>
<dbReference type="OrthoDB" id="9979034at2759"/>
<dbReference type="Gene3D" id="3.90.190.10">
    <property type="entry name" value="Protein tyrosine phosphatase superfamily"/>
    <property type="match status" value="1"/>
</dbReference>
<evidence type="ECO:0000259" key="2">
    <source>
        <dbReference type="PROSITE" id="PS50055"/>
    </source>
</evidence>
<protein>
    <recommendedName>
        <fullName evidence="7">Tyrosine-protein phosphatase domain-containing protein</fullName>
    </recommendedName>
</protein>
<dbReference type="EMBL" id="AMQM01002861">
    <property type="status" value="NOT_ANNOTATED_CDS"/>
    <property type="molecule type" value="Genomic_DNA"/>
</dbReference>
<keyword evidence="6" id="KW-1185">Reference proteome</keyword>
<evidence type="ECO:0000313" key="4">
    <source>
        <dbReference type="EMBL" id="ESO10042.1"/>
    </source>
</evidence>
<keyword evidence="1" id="KW-0812">Transmembrane</keyword>
<dbReference type="InParanoid" id="T1G145"/>
<dbReference type="Pfam" id="PF00102">
    <property type="entry name" value="Y_phosphatase"/>
    <property type="match status" value="1"/>
</dbReference>
<organism evidence="5 6">
    <name type="scientific">Helobdella robusta</name>
    <name type="common">Californian leech</name>
    <dbReference type="NCBI Taxonomy" id="6412"/>
    <lineage>
        <taxon>Eukaryota</taxon>
        <taxon>Metazoa</taxon>
        <taxon>Spiralia</taxon>
        <taxon>Lophotrochozoa</taxon>
        <taxon>Annelida</taxon>
        <taxon>Clitellata</taxon>
        <taxon>Hirudinea</taxon>
        <taxon>Rhynchobdellida</taxon>
        <taxon>Glossiphoniidae</taxon>
        <taxon>Helobdella</taxon>
    </lineage>
</organism>
<evidence type="ECO:0000313" key="6">
    <source>
        <dbReference type="Proteomes" id="UP000015101"/>
    </source>
</evidence>
<feature type="domain" description="Tyrosine-protein phosphatase" evidence="2">
    <location>
        <begin position="1"/>
        <end position="257"/>
    </location>
</feature>
<dbReference type="EnsemblMetazoa" id="HelroT72730">
    <property type="protein sequence ID" value="HelroP72730"/>
    <property type="gene ID" value="HelroG72730"/>
</dbReference>
<dbReference type="GO" id="GO:0004725">
    <property type="term" value="F:protein tyrosine phosphatase activity"/>
    <property type="evidence" value="ECO:0000318"/>
    <property type="project" value="GO_Central"/>
</dbReference>
<evidence type="ECO:0000259" key="3">
    <source>
        <dbReference type="PROSITE" id="PS50056"/>
    </source>
</evidence>
<dbReference type="GeneID" id="20214793"/>
<dbReference type="HOGENOM" id="CLU_001645_9_1_1"/>
<name>T1G145_HELRO</name>
<reference evidence="5" key="3">
    <citation type="submission" date="2015-06" db="UniProtKB">
        <authorList>
            <consortium name="EnsemblMetazoa"/>
        </authorList>
    </citation>
    <scope>IDENTIFICATION</scope>
</reference>
<dbReference type="InterPro" id="IPR000387">
    <property type="entry name" value="Tyr_Pase_dom"/>
</dbReference>
<dbReference type="InterPro" id="IPR000242">
    <property type="entry name" value="PTP_cat"/>
</dbReference>
<dbReference type="CTD" id="20214793"/>
<feature type="domain" description="Tyrosine specific protein phosphatases" evidence="3">
    <location>
        <begin position="171"/>
        <end position="248"/>
    </location>
</feature>
<sequence length="281" mass="33040">HKSSVAEMPENRIKNRYSNVLPFDHSRVKLYSDLDDGTTNDYINASYVPVCHEENFHREFIACQSPMRSTLEDFWKLLWQQNVQIVVMLTNLFETGKEKCYEYWPTQFDEYISYGDIQVVETCMLHNSSFEYHIKTKFCVKLHGGDILRKLEQFHFISWPDLKCPLVPTFLEFFRDIKNHLKKLQTNEGPVLVHCSSGSGRAGIYILLDRLVKQLDDCGLDGEINVFNNVLEMRDARCNMVQSEVNATFISISLTSFQYHYSFLYYLILFNIISFLYRILV</sequence>
<feature type="transmembrane region" description="Helical" evidence="1">
    <location>
        <begin position="263"/>
        <end position="280"/>
    </location>
</feature>
<dbReference type="InterPro" id="IPR003595">
    <property type="entry name" value="Tyr_Pase_cat"/>
</dbReference>
<dbReference type="Proteomes" id="UP000015101">
    <property type="component" value="Unassembled WGS sequence"/>
</dbReference>
<proteinExistence type="predicted"/>
<dbReference type="eggNOG" id="KOG0791">
    <property type="taxonomic scope" value="Eukaryota"/>
</dbReference>
<dbReference type="STRING" id="6412.T1G145"/>
<dbReference type="GO" id="GO:0007165">
    <property type="term" value="P:signal transduction"/>
    <property type="evidence" value="ECO:0000318"/>
    <property type="project" value="GO_Central"/>
</dbReference>
<reference evidence="4 6" key="2">
    <citation type="journal article" date="2013" name="Nature">
        <title>Insights into bilaterian evolution from three spiralian genomes.</title>
        <authorList>
            <person name="Simakov O."/>
            <person name="Marletaz F."/>
            <person name="Cho S.J."/>
            <person name="Edsinger-Gonzales E."/>
            <person name="Havlak P."/>
            <person name="Hellsten U."/>
            <person name="Kuo D.H."/>
            <person name="Larsson T."/>
            <person name="Lv J."/>
            <person name="Arendt D."/>
            <person name="Savage R."/>
            <person name="Osoegawa K."/>
            <person name="de Jong P."/>
            <person name="Grimwood J."/>
            <person name="Chapman J.A."/>
            <person name="Shapiro H."/>
            <person name="Aerts A."/>
            <person name="Otillar R.P."/>
            <person name="Terry A.Y."/>
            <person name="Boore J.L."/>
            <person name="Grigoriev I.V."/>
            <person name="Lindberg D.R."/>
            <person name="Seaver E.C."/>
            <person name="Weisblat D.A."/>
            <person name="Putnam N.H."/>
            <person name="Rokhsar D.S."/>
        </authorList>
    </citation>
    <scope>NUCLEOTIDE SEQUENCE</scope>
</reference>
<reference evidence="6" key="1">
    <citation type="submission" date="2012-12" db="EMBL/GenBank/DDBJ databases">
        <authorList>
            <person name="Hellsten U."/>
            <person name="Grimwood J."/>
            <person name="Chapman J.A."/>
            <person name="Shapiro H."/>
            <person name="Aerts A."/>
            <person name="Otillar R.P."/>
            <person name="Terry A.Y."/>
            <person name="Boore J.L."/>
            <person name="Simakov O."/>
            <person name="Marletaz F."/>
            <person name="Cho S.-J."/>
            <person name="Edsinger-Gonzales E."/>
            <person name="Havlak P."/>
            <person name="Kuo D.-H."/>
            <person name="Larsson T."/>
            <person name="Lv J."/>
            <person name="Arendt D."/>
            <person name="Savage R."/>
            <person name="Osoegawa K."/>
            <person name="de Jong P."/>
            <person name="Lindberg D.R."/>
            <person name="Seaver E.C."/>
            <person name="Weisblat D.A."/>
            <person name="Putnam N.H."/>
            <person name="Grigoriev I.V."/>
            <person name="Rokhsar D.S."/>
        </authorList>
    </citation>
    <scope>NUCLEOTIDE SEQUENCE</scope>
</reference>
<dbReference type="PRINTS" id="PR00700">
    <property type="entry name" value="PRTYPHPHTASE"/>
</dbReference>
<dbReference type="AlphaFoldDB" id="T1G145"/>
<dbReference type="InterPro" id="IPR050348">
    <property type="entry name" value="Protein-Tyr_Phosphatase"/>
</dbReference>
<keyword evidence="1" id="KW-0472">Membrane</keyword>
<accession>T1G145</accession>
<dbReference type="SMART" id="SM00194">
    <property type="entry name" value="PTPc"/>
    <property type="match status" value="1"/>
</dbReference>